<accession>A0A2V1H0U0</accession>
<keyword evidence="3" id="KW-0540">Nuclease</keyword>
<dbReference type="EMBL" id="QDDL01000003">
    <property type="protein sequence ID" value="PVZ69632.1"/>
    <property type="molecule type" value="Genomic_DNA"/>
</dbReference>
<gene>
    <name evidence="3" type="ORF">DC094_10020</name>
</gene>
<comment type="caution">
    <text evidence="3">The sequence shown here is derived from an EMBL/GenBank/DDBJ whole genome shotgun (WGS) entry which is preliminary data.</text>
</comment>
<evidence type="ECO:0000256" key="1">
    <source>
        <dbReference type="ARBA" id="ARBA00007435"/>
    </source>
</evidence>
<dbReference type="PANTHER" id="PTHR34477">
    <property type="entry name" value="UPF0213 PROTEIN YHBQ"/>
    <property type="match status" value="1"/>
</dbReference>
<dbReference type="GO" id="GO:0004519">
    <property type="term" value="F:endonuclease activity"/>
    <property type="evidence" value="ECO:0007669"/>
    <property type="project" value="UniProtKB-KW"/>
</dbReference>
<feature type="domain" description="GIY-YIG" evidence="2">
    <location>
        <begin position="6"/>
        <end position="83"/>
    </location>
</feature>
<dbReference type="OrthoDB" id="9797095at2"/>
<evidence type="ECO:0000313" key="4">
    <source>
        <dbReference type="Proteomes" id="UP000244906"/>
    </source>
</evidence>
<evidence type="ECO:0000313" key="3">
    <source>
        <dbReference type="EMBL" id="PVZ69632.1"/>
    </source>
</evidence>
<evidence type="ECO:0000259" key="2">
    <source>
        <dbReference type="PROSITE" id="PS50164"/>
    </source>
</evidence>
<dbReference type="CDD" id="cd10456">
    <property type="entry name" value="GIY-YIG_UPF0213"/>
    <property type="match status" value="1"/>
</dbReference>
<dbReference type="Gene3D" id="3.40.1440.10">
    <property type="entry name" value="GIY-YIG endonuclease"/>
    <property type="match status" value="1"/>
</dbReference>
<name>A0A2V1H0U0_9GAMM</name>
<dbReference type="Pfam" id="PF01541">
    <property type="entry name" value="GIY-YIG"/>
    <property type="match status" value="1"/>
</dbReference>
<protein>
    <submittedName>
        <fullName evidence="3">Endonuclease</fullName>
    </submittedName>
</protein>
<dbReference type="InterPro" id="IPR035901">
    <property type="entry name" value="GIY-YIG_endonuc_sf"/>
</dbReference>
<keyword evidence="3" id="KW-0255">Endonuclease</keyword>
<dbReference type="InterPro" id="IPR050190">
    <property type="entry name" value="UPF0213_domain"/>
</dbReference>
<dbReference type="PROSITE" id="PS50164">
    <property type="entry name" value="GIY_YIG"/>
    <property type="match status" value="1"/>
</dbReference>
<dbReference type="AlphaFoldDB" id="A0A2V1H0U0"/>
<comment type="similarity">
    <text evidence="1">Belongs to the UPF0213 family.</text>
</comment>
<dbReference type="RefSeq" id="WP_116686967.1">
    <property type="nucleotide sequence ID" value="NZ_CAWNYD010000003.1"/>
</dbReference>
<dbReference type="Proteomes" id="UP000244906">
    <property type="component" value="Unassembled WGS sequence"/>
</dbReference>
<proteinExistence type="inferred from homology"/>
<dbReference type="SUPFAM" id="SSF82771">
    <property type="entry name" value="GIY-YIG endonuclease"/>
    <property type="match status" value="1"/>
</dbReference>
<organism evidence="3 4">
    <name type="scientific">Pelagibaculum spongiae</name>
    <dbReference type="NCBI Taxonomy" id="2080658"/>
    <lineage>
        <taxon>Bacteria</taxon>
        <taxon>Pseudomonadati</taxon>
        <taxon>Pseudomonadota</taxon>
        <taxon>Gammaproteobacteria</taxon>
        <taxon>Oceanospirillales</taxon>
        <taxon>Pelagibaculum</taxon>
    </lineage>
</organism>
<keyword evidence="3" id="KW-0378">Hydrolase</keyword>
<sequence length="91" mass="10625">MSKEKPPWFVYMLRCCDNSLYTGVTTDIVRREKEHQAGGKLTAKYVRARLPVKLVYSEQVADRSQALKREIEIKKLPKKTKEQLMVAQEKL</sequence>
<dbReference type="PANTHER" id="PTHR34477:SF1">
    <property type="entry name" value="UPF0213 PROTEIN YHBQ"/>
    <property type="match status" value="1"/>
</dbReference>
<keyword evidence="4" id="KW-1185">Reference proteome</keyword>
<reference evidence="3 4" key="1">
    <citation type="submission" date="2018-04" db="EMBL/GenBank/DDBJ databases">
        <title>Thalassorhabdus spongiae gen. nov., sp. nov., isolated from a marine sponge in South-West Iceland.</title>
        <authorList>
            <person name="Knobloch S."/>
            <person name="Daussin A."/>
            <person name="Johannsson R."/>
            <person name="Marteinsson V.T."/>
        </authorList>
    </citation>
    <scope>NUCLEOTIDE SEQUENCE [LARGE SCALE GENOMIC DNA]</scope>
    <source>
        <strain evidence="3 4">Hp12</strain>
    </source>
</reference>
<dbReference type="InterPro" id="IPR000305">
    <property type="entry name" value="GIY-YIG_endonuc"/>
</dbReference>